<proteinExistence type="predicted"/>
<name>A0AAV7ULI4_PLEWA</name>
<reference evidence="1" key="1">
    <citation type="journal article" date="2022" name="bioRxiv">
        <title>Sequencing and chromosome-scale assembly of the giantPleurodeles waltlgenome.</title>
        <authorList>
            <person name="Brown T."/>
            <person name="Elewa A."/>
            <person name="Iarovenko S."/>
            <person name="Subramanian E."/>
            <person name="Araus A.J."/>
            <person name="Petzold A."/>
            <person name="Susuki M."/>
            <person name="Suzuki K.-i.T."/>
            <person name="Hayashi T."/>
            <person name="Toyoda A."/>
            <person name="Oliveira C."/>
            <person name="Osipova E."/>
            <person name="Leigh N.D."/>
            <person name="Simon A."/>
            <person name="Yun M.H."/>
        </authorList>
    </citation>
    <scope>NUCLEOTIDE SEQUENCE</scope>
    <source>
        <strain evidence="1">20211129_DDA</strain>
        <tissue evidence="1">Liver</tissue>
    </source>
</reference>
<dbReference type="Proteomes" id="UP001066276">
    <property type="component" value="Chromosome 3_1"/>
</dbReference>
<accession>A0AAV7ULI4</accession>
<evidence type="ECO:0000313" key="2">
    <source>
        <dbReference type="Proteomes" id="UP001066276"/>
    </source>
</evidence>
<evidence type="ECO:0000313" key="1">
    <source>
        <dbReference type="EMBL" id="KAJ1189703.1"/>
    </source>
</evidence>
<sequence>MGTGWIPRWEAGFLIHGHGPRAFAPCVGRMEMQVLVLPKWGDHAGQRVWDKTWLDPECASSLEDLVEYRPSTVGPHQHTDALKTPHIVRWCSSLEGAEPLLGTIRHKSLGAQSTFRLPVQGESAHPSHTSWK</sequence>
<dbReference type="AlphaFoldDB" id="A0AAV7ULI4"/>
<comment type="caution">
    <text evidence="1">The sequence shown here is derived from an EMBL/GenBank/DDBJ whole genome shotgun (WGS) entry which is preliminary data.</text>
</comment>
<protein>
    <submittedName>
        <fullName evidence="1">Uncharacterized protein</fullName>
    </submittedName>
</protein>
<organism evidence="1 2">
    <name type="scientific">Pleurodeles waltl</name>
    <name type="common">Iberian ribbed newt</name>
    <dbReference type="NCBI Taxonomy" id="8319"/>
    <lineage>
        <taxon>Eukaryota</taxon>
        <taxon>Metazoa</taxon>
        <taxon>Chordata</taxon>
        <taxon>Craniata</taxon>
        <taxon>Vertebrata</taxon>
        <taxon>Euteleostomi</taxon>
        <taxon>Amphibia</taxon>
        <taxon>Batrachia</taxon>
        <taxon>Caudata</taxon>
        <taxon>Salamandroidea</taxon>
        <taxon>Salamandridae</taxon>
        <taxon>Pleurodelinae</taxon>
        <taxon>Pleurodeles</taxon>
    </lineage>
</organism>
<keyword evidence="2" id="KW-1185">Reference proteome</keyword>
<dbReference type="EMBL" id="JANPWB010000005">
    <property type="protein sequence ID" value="KAJ1189703.1"/>
    <property type="molecule type" value="Genomic_DNA"/>
</dbReference>
<gene>
    <name evidence="1" type="ORF">NDU88_006445</name>
</gene>